<dbReference type="InterPro" id="IPR036322">
    <property type="entry name" value="WD40_repeat_dom_sf"/>
</dbReference>
<protein>
    <recommendedName>
        <fullName evidence="2">Histidine kinase</fullName>
    </recommendedName>
</protein>
<organism evidence="1">
    <name type="scientific">termite gut metagenome</name>
    <dbReference type="NCBI Taxonomy" id="433724"/>
    <lineage>
        <taxon>unclassified sequences</taxon>
        <taxon>metagenomes</taxon>
        <taxon>organismal metagenomes</taxon>
    </lineage>
</organism>
<dbReference type="InterPro" id="IPR015943">
    <property type="entry name" value="WD40/YVTN_repeat-like_dom_sf"/>
</dbReference>
<accession>A0A5J4Q1K5</accession>
<evidence type="ECO:0000313" key="1">
    <source>
        <dbReference type="EMBL" id="KAA6314774.1"/>
    </source>
</evidence>
<feature type="non-terminal residue" evidence="1">
    <location>
        <position position="288"/>
    </location>
</feature>
<dbReference type="AlphaFoldDB" id="A0A5J4Q1K5"/>
<proteinExistence type="predicted"/>
<dbReference type="Gene3D" id="2.130.10.10">
    <property type="entry name" value="YVTN repeat-like/Quinoprotein amine dehydrogenase"/>
    <property type="match status" value="1"/>
</dbReference>
<evidence type="ECO:0008006" key="2">
    <source>
        <dbReference type="Google" id="ProtNLM"/>
    </source>
</evidence>
<name>A0A5J4Q1K5_9ZZZZ</name>
<comment type="caution">
    <text evidence="1">The sequence shown here is derived from an EMBL/GenBank/DDBJ whole genome shotgun (WGS) entry which is preliminary data.</text>
</comment>
<dbReference type="SUPFAM" id="SSF50978">
    <property type="entry name" value="WD40 repeat-like"/>
    <property type="match status" value="1"/>
</dbReference>
<dbReference type="EMBL" id="SNRY01005511">
    <property type="protein sequence ID" value="KAA6314774.1"/>
    <property type="molecule type" value="Genomic_DNA"/>
</dbReference>
<gene>
    <name evidence="1" type="ORF">EZS27_034660</name>
</gene>
<reference evidence="1" key="1">
    <citation type="submission" date="2019-03" db="EMBL/GenBank/DDBJ databases">
        <title>Single cell metagenomics reveals metabolic interactions within the superorganism composed of flagellate Streblomastix strix and complex community of Bacteroidetes bacteria on its surface.</title>
        <authorList>
            <person name="Treitli S.C."/>
            <person name="Kolisko M."/>
            <person name="Husnik F."/>
            <person name="Keeling P."/>
            <person name="Hampl V."/>
        </authorList>
    </citation>
    <scope>NUCLEOTIDE SEQUENCE</scope>
    <source>
        <strain evidence="1">STM</strain>
    </source>
</reference>
<sequence>MKQALLFLLLFGFVSVKAQTYKYISVGDGLSDRRVYCIQKDKRRYMWFLTHEGIDRYNGTEFKQYPLAENGRTLKTNQHLGWLYVDKDDEIWEIGRSGMVFKYDEIKDRFQLTFKIPEQKAKYSPFTPISYSFIDNRQYVWLCGMDEIYLYHIEKKDTLTMVNVLGEPITNIAQQDSTHFFIGTEEGVQYAGLTAGGLKLIPLKGLSEFTVQVNDMYYHPATRQLFIGTFQKGIYIYNLDEDSCSPPQIDFSEVSVNRIKPFENNDILIATDGAGIYKINAVTRKTEP</sequence>